<evidence type="ECO:0000256" key="11">
    <source>
        <dbReference type="ARBA" id="ARBA00039395"/>
    </source>
</evidence>
<comment type="caution">
    <text evidence="16">The sequence shown here is derived from an EMBL/GenBank/DDBJ whole genome shotgun (WGS) entry which is preliminary data.</text>
</comment>
<dbReference type="Pfam" id="PF02535">
    <property type="entry name" value="Zip"/>
    <property type="match status" value="1"/>
</dbReference>
<feature type="region of interest" description="Disordered" evidence="14">
    <location>
        <begin position="128"/>
        <end position="180"/>
    </location>
</feature>
<keyword evidence="4 15" id="KW-0812">Transmembrane</keyword>
<comment type="catalytic activity">
    <reaction evidence="10">
        <text>Zn(2+)(in) = Zn(2+)(out)</text>
        <dbReference type="Rhea" id="RHEA:29351"/>
        <dbReference type="ChEBI" id="CHEBI:29105"/>
    </reaction>
    <physiologicalReaction direction="left-to-right" evidence="10">
        <dbReference type="Rhea" id="RHEA:29352"/>
    </physiologicalReaction>
</comment>
<sequence>MDTILARGLCTLAILAVNFIACILPLKIIPRDPNRVLSSKSERIISFCNCFAGGVFLGTCFIALLPNIHEKFNNILKKEDIHIDYPVTEFAVVLGFFLVVFIEKAVMKCNKNGYSHLDSDTDAELELNSIKSKSPMPRQLKSSRTPKEITRKIKSHRNKSNNSAVTTSSTSSTSGDDSDQEVYNSLITHKQAADPSHVACNTSKEHGHRSGHNNGHGHSHMIIPEGSRTAGLRSFILLLALSIHGIFEGMVLGLQTDLTKIINLFIAILIHESLVSFALGMNLAKSNLRVATIIKLSIVFVIMIPIGVAIGIGLGEVKGFGGSLVAILFEALAAGTFLYVLFLEILPGEISNDQDPLLKLLFIFIGFVVLSCLPLLNMDNGH</sequence>
<feature type="transmembrane region" description="Helical" evidence="15">
    <location>
        <begin position="320"/>
        <end position="345"/>
    </location>
</feature>
<feature type="transmembrane region" description="Helical" evidence="15">
    <location>
        <begin position="85"/>
        <end position="102"/>
    </location>
</feature>
<dbReference type="InterPro" id="IPR003689">
    <property type="entry name" value="ZIP"/>
</dbReference>
<evidence type="ECO:0000313" key="16">
    <source>
        <dbReference type="EMBL" id="CAH1773811.1"/>
    </source>
</evidence>
<feature type="compositionally biased region" description="Basic residues" evidence="14">
    <location>
        <begin position="206"/>
        <end position="218"/>
    </location>
</feature>
<evidence type="ECO:0000256" key="2">
    <source>
        <dbReference type="ARBA" id="ARBA00022448"/>
    </source>
</evidence>
<proteinExistence type="predicted"/>
<evidence type="ECO:0000256" key="15">
    <source>
        <dbReference type="SAM" id="Phobius"/>
    </source>
</evidence>
<evidence type="ECO:0000256" key="3">
    <source>
        <dbReference type="ARBA" id="ARBA00022475"/>
    </source>
</evidence>
<evidence type="ECO:0000256" key="13">
    <source>
        <dbReference type="ARBA" id="ARBA00042778"/>
    </source>
</evidence>
<keyword evidence="17" id="KW-1185">Reference proteome</keyword>
<feature type="transmembrane region" description="Helical" evidence="15">
    <location>
        <begin position="6"/>
        <end position="24"/>
    </location>
</feature>
<keyword evidence="6" id="KW-0864">Zinc transport</keyword>
<keyword evidence="5" id="KW-0862">Zinc</keyword>
<evidence type="ECO:0000313" key="17">
    <source>
        <dbReference type="Proteomes" id="UP000749559"/>
    </source>
</evidence>
<feature type="transmembrane region" description="Helical" evidence="15">
    <location>
        <begin position="261"/>
        <end position="281"/>
    </location>
</feature>
<feature type="compositionally biased region" description="Low complexity" evidence="14">
    <location>
        <begin position="166"/>
        <end position="175"/>
    </location>
</feature>
<protein>
    <recommendedName>
        <fullName evidence="11">Zinc transporter ZIP3</fullName>
    </recommendedName>
    <alternativeName>
        <fullName evidence="13">Solute carrier family 39 member 3</fullName>
    </alternativeName>
    <alternativeName>
        <fullName evidence="12">Zrt- and Irt-like protein 3</fullName>
    </alternativeName>
</protein>
<dbReference type="AlphaFoldDB" id="A0A8J1U7B8"/>
<evidence type="ECO:0000256" key="4">
    <source>
        <dbReference type="ARBA" id="ARBA00022692"/>
    </source>
</evidence>
<comment type="subcellular location">
    <subcellularLocation>
        <location evidence="1">Apical cell membrane</location>
        <topology evidence="1">Multi-pass membrane protein</topology>
    </subcellularLocation>
</comment>
<accession>A0A8J1U7B8</accession>
<name>A0A8J1U7B8_OWEFU</name>
<dbReference type="PANTHER" id="PTHR11040">
    <property type="entry name" value="ZINC/IRON TRANSPORTER"/>
    <property type="match status" value="1"/>
</dbReference>
<feature type="transmembrane region" description="Helical" evidence="15">
    <location>
        <begin position="293"/>
        <end position="314"/>
    </location>
</feature>
<dbReference type="OrthoDB" id="448280at2759"/>
<evidence type="ECO:0000256" key="10">
    <source>
        <dbReference type="ARBA" id="ARBA00036307"/>
    </source>
</evidence>
<organism evidence="16 17">
    <name type="scientific">Owenia fusiformis</name>
    <name type="common">Polychaete worm</name>
    <dbReference type="NCBI Taxonomy" id="6347"/>
    <lineage>
        <taxon>Eukaryota</taxon>
        <taxon>Metazoa</taxon>
        <taxon>Spiralia</taxon>
        <taxon>Lophotrochozoa</taxon>
        <taxon>Annelida</taxon>
        <taxon>Polychaeta</taxon>
        <taxon>Sedentaria</taxon>
        <taxon>Canalipalpata</taxon>
        <taxon>Sabellida</taxon>
        <taxon>Oweniida</taxon>
        <taxon>Oweniidae</taxon>
        <taxon>Owenia</taxon>
    </lineage>
</organism>
<evidence type="ECO:0000256" key="12">
    <source>
        <dbReference type="ARBA" id="ARBA00041702"/>
    </source>
</evidence>
<feature type="transmembrane region" description="Helical" evidence="15">
    <location>
        <begin position="357"/>
        <end position="376"/>
    </location>
</feature>
<keyword evidence="3" id="KW-1003">Cell membrane</keyword>
<keyword evidence="7 15" id="KW-1133">Transmembrane helix</keyword>
<evidence type="ECO:0000256" key="1">
    <source>
        <dbReference type="ARBA" id="ARBA00004424"/>
    </source>
</evidence>
<evidence type="ECO:0000256" key="6">
    <source>
        <dbReference type="ARBA" id="ARBA00022906"/>
    </source>
</evidence>
<evidence type="ECO:0000256" key="14">
    <source>
        <dbReference type="SAM" id="MobiDB-lite"/>
    </source>
</evidence>
<dbReference type="GO" id="GO:0005385">
    <property type="term" value="F:zinc ion transmembrane transporter activity"/>
    <property type="evidence" value="ECO:0007669"/>
    <property type="project" value="TreeGrafter"/>
</dbReference>
<evidence type="ECO:0000256" key="5">
    <source>
        <dbReference type="ARBA" id="ARBA00022833"/>
    </source>
</evidence>
<keyword evidence="2" id="KW-0813">Transport</keyword>
<keyword evidence="9 15" id="KW-0472">Membrane</keyword>
<dbReference type="Proteomes" id="UP000749559">
    <property type="component" value="Unassembled WGS sequence"/>
</dbReference>
<evidence type="ECO:0000256" key="9">
    <source>
        <dbReference type="ARBA" id="ARBA00023136"/>
    </source>
</evidence>
<evidence type="ECO:0000256" key="8">
    <source>
        <dbReference type="ARBA" id="ARBA00023065"/>
    </source>
</evidence>
<reference evidence="16" key="1">
    <citation type="submission" date="2022-03" db="EMBL/GenBank/DDBJ databases">
        <authorList>
            <person name="Martin C."/>
        </authorList>
    </citation>
    <scope>NUCLEOTIDE SEQUENCE</scope>
</reference>
<feature type="transmembrane region" description="Helical" evidence="15">
    <location>
        <begin position="44"/>
        <end position="65"/>
    </location>
</feature>
<keyword evidence="8" id="KW-0406">Ion transport</keyword>
<feature type="region of interest" description="Disordered" evidence="14">
    <location>
        <begin position="192"/>
        <end position="218"/>
    </location>
</feature>
<dbReference type="EMBL" id="CAIIXF020000001">
    <property type="protein sequence ID" value="CAH1773811.1"/>
    <property type="molecule type" value="Genomic_DNA"/>
</dbReference>
<dbReference type="GO" id="GO:0016324">
    <property type="term" value="C:apical plasma membrane"/>
    <property type="evidence" value="ECO:0007669"/>
    <property type="project" value="UniProtKB-SubCell"/>
</dbReference>
<dbReference type="PANTHER" id="PTHR11040:SF221">
    <property type="entry name" value="ZINC TRANSPORTER ZIP3"/>
    <property type="match status" value="1"/>
</dbReference>
<evidence type="ECO:0000256" key="7">
    <source>
        <dbReference type="ARBA" id="ARBA00022989"/>
    </source>
</evidence>
<gene>
    <name evidence="16" type="ORF">OFUS_LOCUS1352</name>
</gene>
<feature type="transmembrane region" description="Helical" evidence="15">
    <location>
        <begin position="235"/>
        <end position="255"/>
    </location>
</feature>